<evidence type="ECO:0000313" key="1">
    <source>
        <dbReference type="EMBL" id="MRX63338.1"/>
    </source>
</evidence>
<sequence>MSNYAILINTCDKFEECWNPFFKLFKEFWPDFAGTIYLNTEYKDFSYPGLHIKAVQGCLRNEFPKTERATWSQCLKWALAYIEEDLVLYMQEDYFLKGRVQNEWVKNYVELMKGNSTIDCIHLTDQAVENTGPSEFKNLYNVKIKQRYRLCCQAAIWKKEVLDYYLRSHESAWEFEEFGSKRAAWESHKFYVVDPNWIKIGVNEIIPYVFTGIIGGKWKEEVVPLFESFDIKVDFSNRGFHESRRPTTIKEKIDNRIKKIPIQFKHFLERISRKK</sequence>
<gene>
    <name evidence="1" type="ORF">GJ691_04060</name>
</gene>
<organism evidence="1 2">
    <name type="scientific">Maribacter luteus</name>
    <dbReference type="NCBI Taxonomy" id="2594478"/>
    <lineage>
        <taxon>Bacteria</taxon>
        <taxon>Pseudomonadati</taxon>
        <taxon>Bacteroidota</taxon>
        <taxon>Flavobacteriia</taxon>
        <taxon>Flavobacteriales</taxon>
        <taxon>Flavobacteriaceae</taxon>
        <taxon>Maribacter</taxon>
    </lineage>
</organism>
<reference evidence="1 2" key="1">
    <citation type="submission" date="2019-11" db="EMBL/GenBank/DDBJ databases">
        <title>Maribacter lutea sp. nov., a marine bacterium isolated from intertidal sand.</title>
        <authorList>
            <person name="Liu A."/>
        </authorList>
    </citation>
    <scope>NUCLEOTIDE SEQUENCE [LARGE SCALE GENOMIC DNA]</scope>
    <source>
        <strain evidence="1 2">RZ05</strain>
    </source>
</reference>
<dbReference type="Proteomes" id="UP000443153">
    <property type="component" value="Unassembled WGS sequence"/>
</dbReference>
<accession>A0A6I2MI05</accession>
<evidence type="ECO:0008006" key="3">
    <source>
        <dbReference type="Google" id="ProtNLM"/>
    </source>
</evidence>
<protein>
    <recommendedName>
        <fullName evidence="3">Glycosyltransferase</fullName>
    </recommendedName>
</protein>
<keyword evidence="2" id="KW-1185">Reference proteome</keyword>
<name>A0A6I2MI05_9FLAO</name>
<evidence type="ECO:0000313" key="2">
    <source>
        <dbReference type="Proteomes" id="UP000443153"/>
    </source>
</evidence>
<dbReference type="EMBL" id="WKJH01000002">
    <property type="protein sequence ID" value="MRX63338.1"/>
    <property type="molecule type" value="Genomic_DNA"/>
</dbReference>
<dbReference type="OrthoDB" id="8807075at2"/>
<dbReference type="AlphaFoldDB" id="A0A6I2MI05"/>
<dbReference type="RefSeq" id="WP_154364033.1">
    <property type="nucleotide sequence ID" value="NZ_WKJH01000002.1"/>
</dbReference>
<comment type="caution">
    <text evidence="1">The sequence shown here is derived from an EMBL/GenBank/DDBJ whole genome shotgun (WGS) entry which is preliminary data.</text>
</comment>
<proteinExistence type="predicted"/>